<dbReference type="PANTHER" id="PTHR24291">
    <property type="entry name" value="CYTOCHROME P450 FAMILY 4"/>
    <property type="match status" value="1"/>
</dbReference>
<dbReference type="Gene3D" id="1.10.630.10">
    <property type="entry name" value="Cytochrome P450"/>
    <property type="match status" value="1"/>
</dbReference>
<dbReference type="SUPFAM" id="SSF48264">
    <property type="entry name" value="Cytochrome P450"/>
    <property type="match status" value="1"/>
</dbReference>
<dbReference type="EMBL" id="JBHTBQ010000012">
    <property type="protein sequence ID" value="MFC7419714.1"/>
    <property type="molecule type" value="Genomic_DNA"/>
</dbReference>
<evidence type="ECO:0000256" key="5">
    <source>
        <dbReference type="ARBA" id="ARBA00023004"/>
    </source>
</evidence>
<keyword evidence="2 7" id="KW-0349">Heme</keyword>
<sequence length="421" mass="47669">MINTLLLKRDLFHFLDQLALNADSMVFVPMLKGGFWLLQDPELVRQVLIADEKMIGKPEFLLQSNRGNYGDGLTSLSAEQWQARRTASVRAYTPDVLARMVANTHTATLKMMAQLPQNEPLALPDELLKLVTRIGAQWILSTCVEDGANGAAIPWAEAAGIWHELDLPDEASALMPSRRLRAGATPVMRTIIREKWGAEPNCGPSDFIGSFYASCQEQGLQLNEQEVFDEIVQLLFAAHHTVTTTLVNCIAFLHRYPEIKERVVQCAQANRKLANDSADTTKHQKYTEYFIKEAMRFCMPTTLLFRQVRLPLRLADHSLRQDDLIVISPYLLHRDARWFSEPLRFNPERFRDSNYGYAYLPFGAGKRRCVAHRLALMQIKGIIETLVLGCELIPLSTTPDNLFSVSYPGPDYNVMIKPASY</sequence>
<evidence type="ECO:0000256" key="3">
    <source>
        <dbReference type="ARBA" id="ARBA00022723"/>
    </source>
</evidence>
<dbReference type="InterPro" id="IPR050196">
    <property type="entry name" value="Cytochrome_P450_Monoox"/>
</dbReference>
<evidence type="ECO:0000313" key="9">
    <source>
        <dbReference type="Proteomes" id="UP001596473"/>
    </source>
</evidence>
<evidence type="ECO:0000313" key="8">
    <source>
        <dbReference type="EMBL" id="MFC7419714.1"/>
    </source>
</evidence>
<evidence type="ECO:0000256" key="4">
    <source>
        <dbReference type="ARBA" id="ARBA00023002"/>
    </source>
</evidence>
<evidence type="ECO:0000256" key="7">
    <source>
        <dbReference type="RuleBase" id="RU000461"/>
    </source>
</evidence>
<comment type="caution">
    <text evidence="8">The sequence shown here is derived from an EMBL/GenBank/DDBJ whole genome shotgun (WGS) entry which is preliminary data.</text>
</comment>
<keyword evidence="4 7" id="KW-0560">Oxidoreductase</keyword>
<organism evidence="8 9">
    <name type="scientific">Iodobacter arcticus</name>
    <dbReference type="NCBI Taxonomy" id="590593"/>
    <lineage>
        <taxon>Bacteria</taxon>
        <taxon>Pseudomonadati</taxon>
        <taxon>Pseudomonadota</taxon>
        <taxon>Betaproteobacteria</taxon>
        <taxon>Neisseriales</taxon>
        <taxon>Chitinibacteraceae</taxon>
        <taxon>Iodobacter</taxon>
    </lineage>
</organism>
<keyword evidence="5 7" id="KW-0408">Iron</keyword>
<gene>
    <name evidence="8" type="ORF">ACFQNF_07450</name>
</gene>
<dbReference type="PRINTS" id="PR00463">
    <property type="entry name" value="EP450I"/>
</dbReference>
<keyword evidence="6 7" id="KW-0503">Monooxygenase</keyword>
<evidence type="ECO:0000256" key="2">
    <source>
        <dbReference type="ARBA" id="ARBA00022617"/>
    </source>
</evidence>
<dbReference type="InterPro" id="IPR017972">
    <property type="entry name" value="Cyt_P450_CS"/>
</dbReference>
<comment type="similarity">
    <text evidence="1 7">Belongs to the cytochrome P450 family.</text>
</comment>
<evidence type="ECO:0000256" key="1">
    <source>
        <dbReference type="ARBA" id="ARBA00010617"/>
    </source>
</evidence>
<evidence type="ECO:0000256" key="6">
    <source>
        <dbReference type="ARBA" id="ARBA00023033"/>
    </source>
</evidence>
<dbReference type="PROSITE" id="PS00086">
    <property type="entry name" value="CYTOCHROME_P450"/>
    <property type="match status" value="1"/>
</dbReference>
<dbReference type="Proteomes" id="UP001596473">
    <property type="component" value="Unassembled WGS sequence"/>
</dbReference>
<name>A0ABW2QXY5_9NEIS</name>
<proteinExistence type="inferred from homology"/>
<reference evidence="9" key="1">
    <citation type="journal article" date="2019" name="Int. J. Syst. Evol. Microbiol.">
        <title>The Global Catalogue of Microorganisms (GCM) 10K type strain sequencing project: providing services to taxonomists for standard genome sequencing and annotation.</title>
        <authorList>
            <consortium name="The Broad Institute Genomics Platform"/>
            <consortium name="The Broad Institute Genome Sequencing Center for Infectious Disease"/>
            <person name="Wu L."/>
            <person name="Ma J."/>
        </authorList>
    </citation>
    <scope>NUCLEOTIDE SEQUENCE [LARGE SCALE GENOMIC DNA]</scope>
    <source>
        <strain evidence="9">CCUG 62945</strain>
    </source>
</reference>
<protein>
    <submittedName>
        <fullName evidence="8">Cytochrome P450</fullName>
    </submittedName>
</protein>
<dbReference type="PANTHER" id="PTHR24291:SF50">
    <property type="entry name" value="BIFUNCTIONAL ALBAFLAVENONE MONOOXYGENASE_TERPENE SYNTHASE"/>
    <property type="match status" value="1"/>
</dbReference>
<dbReference type="Pfam" id="PF00067">
    <property type="entry name" value="p450"/>
    <property type="match status" value="1"/>
</dbReference>
<accession>A0ABW2QXY5</accession>
<dbReference type="InterPro" id="IPR001128">
    <property type="entry name" value="Cyt_P450"/>
</dbReference>
<keyword evidence="3 7" id="KW-0479">Metal-binding</keyword>
<dbReference type="CDD" id="cd00302">
    <property type="entry name" value="cytochrome_P450"/>
    <property type="match status" value="1"/>
</dbReference>
<dbReference type="InterPro" id="IPR002401">
    <property type="entry name" value="Cyt_P450_E_grp-I"/>
</dbReference>
<dbReference type="InterPro" id="IPR036396">
    <property type="entry name" value="Cyt_P450_sf"/>
</dbReference>
<keyword evidence="9" id="KW-1185">Reference proteome</keyword>